<dbReference type="Pfam" id="PF02566">
    <property type="entry name" value="OsmC"/>
    <property type="match status" value="1"/>
</dbReference>
<proteinExistence type="predicted"/>
<dbReference type="PANTHER" id="PTHR35368:SF1">
    <property type="entry name" value="HYDROPEROXIDE REDUCTASE"/>
    <property type="match status" value="1"/>
</dbReference>
<dbReference type="PATRIC" id="fig|1423749.3.peg.1473"/>
<protein>
    <recommendedName>
        <fullName evidence="3">OsmC family protein</fullName>
    </recommendedName>
</protein>
<keyword evidence="2" id="KW-1185">Reference proteome</keyword>
<name>A0A0R1VCD2_9LACO</name>
<dbReference type="Proteomes" id="UP000051739">
    <property type="component" value="Unassembled WGS sequence"/>
</dbReference>
<dbReference type="InterPro" id="IPR036102">
    <property type="entry name" value="OsmC/Ohrsf"/>
</dbReference>
<dbReference type="AlphaFoldDB" id="A0A0R1VCD2"/>
<organism evidence="1 2">
    <name type="scientific">Limosilactobacillus gastricus DSM 16045</name>
    <dbReference type="NCBI Taxonomy" id="1423749"/>
    <lineage>
        <taxon>Bacteria</taxon>
        <taxon>Bacillati</taxon>
        <taxon>Bacillota</taxon>
        <taxon>Bacilli</taxon>
        <taxon>Lactobacillales</taxon>
        <taxon>Lactobacillaceae</taxon>
        <taxon>Limosilactobacillus</taxon>
    </lineage>
</organism>
<dbReference type="Gene3D" id="3.30.300.20">
    <property type="match status" value="1"/>
</dbReference>
<reference evidence="1 2" key="1">
    <citation type="journal article" date="2015" name="Genome Announc.">
        <title>Expanding the biotechnology potential of lactobacilli through comparative genomics of 213 strains and associated genera.</title>
        <authorList>
            <person name="Sun Z."/>
            <person name="Harris H.M."/>
            <person name="McCann A."/>
            <person name="Guo C."/>
            <person name="Argimon S."/>
            <person name="Zhang W."/>
            <person name="Yang X."/>
            <person name="Jeffery I.B."/>
            <person name="Cooney J.C."/>
            <person name="Kagawa T.F."/>
            <person name="Liu W."/>
            <person name="Song Y."/>
            <person name="Salvetti E."/>
            <person name="Wrobel A."/>
            <person name="Rasinkangas P."/>
            <person name="Parkhill J."/>
            <person name="Rea M.C."/>
            <person name="O'Sullivan O."/>
            <person name="Ritari J."/>
            <person name="Douillard F.P."/>
            <person name="Paul Ross R."/>
            <person name="Yang R."/>
            <person name="Briner A.E."/>
            <person name="Felis G.E."/>
            <person name="de Vos W.M."/>
            <person name="Barrangou R."/>
            <person name="Klaenhammer T.R."/>
            <person name="Caufield P.W."/>
            <person name="Cui Y."/>
            <person name="Zhang H."/>
            <person name="O'Toole P.W."/>
        </authorList>
    </citation>
    <scope>NUCLEOTIDE SEQUENCE [LARGE SCALE GENOMIC DNA]</scope>
    <source>
        <strain evidence="1 2">DSM 16045</strain>
    </source>
</reference>
<dbReference type="InterPro" id="IPR052924">
    <property type="entry name" value="OsmC/Ohr_hydroprdx_reductase"/>
</dbReference>
<dbReference type="SUPFAM" id="SSF82784">
    <property type="entry name" value="OsmC-like"/>
    <property type="match status" value="1"/>
</dbReference>
<gene>
    <name evidence="1" type="ORF">FC60_GL001429</name>
</gene>
<sequence>MAKTISIDGQLLPAGRQVKIKADHHQWMIDEPESSHGTDVGPSPVQYLLGAVAGCLTITAKWLAGQKGIRLDQFDAHVEGTYSMKHAKDPDFQNRFTEIRVHVDMESDLNPDEEKAFIEECRMYCPVEGTIVNQTNFIIE</sequence>
<evidence type="ECO:0000313" key="1">
    <source>
        <dbReference type="EMBL" id="KRM03133.1"/>
    </source>
</evidence>
<dbReference type="PANTHER" id="PTHR35368">
    <property type="entry name" value="HYDROPEROXIDE REDUCTASE"/>
    <property type="match status" value="1"/>
</dbReference>
<dbReference type="InterPro" id="IPR003718">
    <property type="entry name" value="OsmC/Ohr_fam"/>
</dbReference>
<dbReference type="EMBL" id="AZFN01000005">
    <property type="protein sequence ID" value="KRM03133.1"/>
    <property type="molecule type" value="Genomic_DNA"/>
</dbReference>
<comment type="caution">
    <text evidence="1">The sequence shown here is derived from an EMBL/GenBank/DDBJ whole genome shotgun (WGS) entry which is preliminary data.</text>
</comment>
<evidence type="ECO:0008006" key="3">
    <source>
        <dbReference type="Google" id="ProtNLM"/>
    </source>
</evidence>
<evidence type="ECO:0000313" key="2">
    <source>
        <dbReference type="Proteomes" id="UP000051739"/>
    </source>
</evidence>
<dbReference type="RefSeq" id="WP_056936904.1">
    <property type="nucleotide sequence ID" value="NZ_AZFN01000005.1"/>
</dbReference>
<dbReference type="InterPro" id="IPR015946">
    <property type="entry name" value="KH_dom-like_a/b"/>
</dbReference>
<accession>A0A0R1VCD2</accession>